<evidence type="ECO:0000313" key="9">
    <source>
        <dbReference type="EMBL" id="TGD96335.1"/>
    </source>
</evidence>
<feature type="domain" description="ABC transporter substrate-binding protein PnrA-like" evidence="8">
    <location>
        <begin position="103"/>
        <end position="357"/>
    </location>
</feature>
<feature type="compositionally biased region" description="Low complexity" evidence="7">
    <location>
        <begin position="21"/>
        <end position="36"/>
    </location>
</feature>
<evidence type="ECO:0000313" key="10">
    <source>
        <dbReference type="Proteomes" id="UP000297535"/>
    </source>
</evidence>
<comment type="subcellular location">
    <subcellularLocation>
        <location evidence="1">Cell membrane</location>
        <topology evidence="1">Lipid-anchor</topology>
    </subcellularLocation>
</comment>
<evidence type="ECO:0000259" key="8">
    <source>
        <dbReference type="Pfam" id="PF02608"/>
    </source>
</evidence>
<dbReference type="EMBL" id="SRLB01000020">
    <property type="protein sequence ID" value="TGD96335.1"/>
    <property type="molecule type" value="Genomic_DNA"/>
</dbReference>
<sequence>MRHGTSTGPPGRAGTVPLPGPEEAASDGPGAGSSADQARTRGLGLAGSRGGDRRSAPTRPSPSRWGFKMTIDGRKVMSRRKAALLALAAVLLPQAAGSAAAAEKAAILLPGSINDQSWNANGYQGAERLKAKGWEVAYSENVAPADMAEAMRDYAGRGYGLVIGHTGRFLSAAQQVGPDYPKTVFVVGSGSAGAGTNVASIDYDNAQFGYLMGVLAAKMSKTGKVGSVNGLEGLPNVVAQVGGFRKGAKSVDPAIEVKVVYIQNMEDAAEAKEAALSLIAGGADFIFGKLNAGQAGIIQAAKEKGVMASGRSLGHSAIAPEAVATNIIEKWGDMYGSAGDAAKAGTLGGKFQVYGLGTPGSTGADFAYQDGTPFNPKVPAEAVAALEAARAKLASGAIKVEVTRADARGGV</sequence>
<dbReference type="PANTHER" id="PTHR34296">
    <property type="entry name" value="TRANSCRIPTIONAL ACTIVATOR PROTEIN MED"/>
    <property type="match status" value="1"/>
</dbReference>
<keyword evidence="5" id="KW-0472">Membrane</keyword>
<proteinExistence type="inferred from homology"/>
<comment type="caution">
    <text evidence="9">The sequence shown here is derived from an EMBL/GenBank/DDBJ whole genome shotgun (WGS) entry which is preliminary data.</text>
</comment>
<feature type="region of interest" description="Disordered" evidence="7">
    <location>
        <begin position="1"/>
        <end position="66"/>
    </location>
</feature>
<keyword evidence="3" id="KW-1003">Cell membrane</keyword>
<dbReference type="CDD" id="cd06304">
    <property type="entry name" value="PBP1_BmpA_Med_PnrA-like"/>
    <property type="match status" value="1"/>
</dbReference>
<evidence type="ECO:0000256" key="5">
    <source>
        <dbReference type="ARBA" id="ARBA00023136"/>
    </source>
</evidence>
<keyword evidence="4" id="KW-0732">Signal</keyword>
<gene>
    <name evidence="9" type="ORF">EU555_24420</name>
</gene>
<evidence type="ECO:0000256" key="6">
    <source>
        <dbReference type="ARBA" id="ARBA00023288"/>
    </source>
</evidence>
<protein>
    <submittedName>
        <fullName evidence="9">BMP family ABC transporter substrate-binding protein</fullName>
    </submittedName>
</protein>
<dbReference type="PANTHER" id="PTHR34296:SF2">
    <property type="entry name" value="ABC TRANSPORTER GUANOSINE-BINDING PROTEIN NUPN"/>
    <property type="match status" value="1"/>
</dbReference>
<accession>A0A4Z0NJ59</accession>
<comment type="similarity">
    <text evidence="2">Belongs to the BMP lipoprotein family.</text>
</comment>
<dbReference type="OrthoDB" id="9784230at2"/>
<evidence type="ECO:0000256" key="2">
    <source>
        <dbReference type="ARBA" id="ARBA00008610"/>
    </source>
</evidence>
<dbReference type="Pfam" id="PF02608">
    <property type="entry name" value="Bmp"/>
    <property type="match status" value="1"/>
</dbReference>
<dbReference type="Gene3D" id="3.40.50.2300">
    <property type="match status" value="2"/>
</dbReference>
<name>A0A4Z0NJ59_9HYPH</name>
<keyword evidence="10" id="KW-1185">Reference proteome</keyword>
<evidence type="ECO:0000256" key="7">
    <source>
        <dbReference type="SAM" id="MobiDB-lite"/>
    </source>
</evidence>
<dbReference type="InterPro" id="IPR028082">
    <property type="entry name" value="Peripla_BP_I"/>
</dbReference>
<organism evidence="9 10">
    <name type="scientific">Methylobacterium nonmethylotrophicum</name>
    <dbReference type="NCBI Taxonomy" id="1141884"/>
    <lineage>
        <taxon>Bacteria</taxon>
        <taxon>Pseudomonadati</taxon>
        <taxon>Pseudomonadota</taxon>
        <taxon>Alphaproteobacteria</taxon>
        <taxon>Hyphomicrobiales</taxon>
        <taxon>Methylobacteriaceae</taxon>
        <taxon>Methylobacterium</taxon>
    </lineage>
</organism>
<dbReference type="AlphaFoldDB" id="A0A4Z0NJ59"/>
<dbReference type="SUPFAM" id="SSF53822">
    <property type="entry name" value="Periplasmic binding protein-like I"/>
    <property type="match status" value="1"/>
</dbReference>
<dbReference type="Proteomes" id="UP000297535">
    <property type="component" value="Unassembled WGS sequence"/>
</dbReference>
<evidence type="ECO:0000256" key="3">
    <source>
        <dbReference type="ARBA" id="ARBA00022475"/>
    </source>
</evidence>
<dbReference type="InterPro" id="IPR003760">
    <property type="entry name" value="PnrA-like"/>
</dbReference>
<dbReference type="GO" id="GO:0005886">
    <property type="term" value="C:plasma membrane"/>
    <property type="evidence" value="ECO:0007669"/>
    <property type="project" value="UniProtKB-SubCell"/>
</dbReference>
<dbReference type="InterPro" id="IPR050957">
    <property type="entry name" value="BMP_lipoprotein"/>
</dbReference>
<reference evidence="9 10" key="1">
    <citation type="submission" date="2019-04" db="EMBL/GenBank/DDBJ databases">
        <authorList>
            <person name="Feng G."/>
            <person name="Zhu H."/>
        </authorList>
    </citation>
    <scope>NUCLEOTIDE SEQUENCE [LARGE SCALE GENOMIC DNA]</scope>
    <source>
        <strain evidence="9 10">6HR-1</strain>
    </source>
</reference>
<evidence type="ECO:0000256" key="1">
    <source>
        <dbReference type="ARBA" id="ARBA00004193"/>
    </source>
</evidence>
<evidence type="ECO:0000256" key="4">
    <source>
        <dbReference type="ARBA" id="ARBA00022729"/>
    </source>
</evidence>
<keyword evidence="6" id="KW-0449">Lipoprotein</keyword>